<evidence type="ECO:0000313" key="13">
    <source>
        <dbReference type="Proteomes" id="UP000307378"/>
    </source>
</evidence>
<dbReference type="GO" id="GO:0071973">
    <property type="term" value="P:bacterial-type flagellum-dependent cell motility"/>
    <property type="evidence" value="ECO:0007669"/>
    <property type="project" value="InterPro"/>
</dbReference>
<gene>
    <name evidence="12" type="ORF">FAA86_17335</name>
</gene>
<keyword evidence="10" id="KW-0997">Cell inner membrane</keyword>
<reference evidence="12 13" key="1">
    <citation type="submission" date="2019-04" db="EMBL/GenBank/DDBJ databases">
        <title>genome sequence of strain W3.</title>
        <authorList>
            <person name="Gao J."/>
            <person name="Sun J."/>
        </authorList>
    </citation>
    <scope>NUCLEOTIDE SEQUENCE [LARGE SCALE GENOMIC DNA]</scope>
    <source>
        <strain evidence="12 13">W3</strain>
    </source>
</reference>
<evidence type="ECO:0000256" key="2">
    <source>
        <dbReference type="ARBA" id="ARBA00004162"/>
    </source>
</evidence>
<evidence type="ECO:0000256" key="1">
    <source>
        <dbReference type="ARBA" id="ARBA00002254"/>
    </source>
</evidence>
<sequence length="173" mass="18562">MEEPQEGEGKKKSGLMALVIPLVVLTAVGGGGGWVIGNMLAPQVKQAEDAAKAAEAAAAGEHGGEAKKDEEGLPPISTEANGVVALEPITTNLAYPSENWIRLEVALMFNGPPDVQIAEAVHQDIMAYLRTVSLQQVEGPRGFQYLKDDLQERVDLRSEGRVSKVMFRTLVIE</sequence>
<keyword evidence="8 10" id="KW-1133">Transmembrane helix</keyword>
<feature type="compositionally biased region" description="Basic and acidic residues" evidence="11">
    <location>
        <begin position="62"/>
        <end position="71"/>
    </location>
</feature>
<protein>
    <recommendedName>
        <fullName evidence="10">Flagellar protein FliL</fullName>
    </recommendedName>
</protein>
<dbReference type="AlphaFoldDB" id="A0A4S8PV31"/>
<organism evidence="12 13">
    <name type="scientific">Rhizobium rosettiformans W3</name>
    <dbReference type="NCBI Taxonomy" id="538378"/>
    <lineage>
        <taxon>Bacteria</taxon>
        <taxon>Pseudomonadati</taxon>
        <taxon>Pseudomonadota</taxon>
        <taxon>Alphaproteobacteria</taxon>
        <taxon>Hyphomicrobiales</taxon>
        <taxon>Rhizobiaceae</taxon>
        <taxon>Rhizobium/Agrobacterium group</taxon>
        <taxon>Rhizobium</taxon>
    </lineage>
</organism>
<dbReference type="RefSeq" id="WP_136542413.1">
    <property type="nucleotide sequence ID" value="NZ_STGU01000010.1"/>
</dbReference>
<evidence type="ECO:0000256" key="11">
    <source>
        <dbReference type="SAM" id="MobiDB-lite"/>
    </source>
</evidence>
<evidence type="ECO:0000256" key="5">
    <source>
        <dbReference type="ARBA" id="ARBA00022500"/>
    </source>
</evidence>
<evidence type="ECO:0000256" key="3">
    <source>
        <dbReference type="ARBA" id="ARBA00008281"/>
    </source>
</evidence>
<keyword evidence="12" id="KW-0282">Flagellum</keyword>
<dbReference type="GO" id="GO:0006935">
    <property type="term" value="P:chemotaxis"/>
    <property type="evidence" value="ECO:0007669"/>
    <property type="project" value="UniProtKB-KW"/>
</dbReference>
<comment type="similarity">
    <text evidence="3 10">Belongs to the FliL family.</text>
</comment>
<evidence type="ECO:0000256" key="9">
    <source>
        <dbReference type="ARBA" id="ARBA00023136"/>
    </source>
</evidence>
<comment type="caution">
    <text evidence="12">The sequence shown here is derived from an EMBL/GenBank/DDBJ whole genome shotgun (WGS) entry which is preliminary data.</text>
</comment>
<dbReference type="InterPro" id="IPR005503">
    <property type="entry name" value="FliL"/>
</dbReference>
<keyword evidence="12" id="KW-0969">Cilium</keyword>
<dbReference type="GO" id="GO:0005886">
    <property type="term" value="C:plasma membrane"/>
    <property type="evidence" value="ECO:0007669"/>
    <property type="project" value="UniProtKB-SubCell"/>
</dbReference>
<comment type="function">
    <text evidence="1 10">Controls the rotational direction of flagella during chemotaxis.</text>
</comment>
<dbReference type="Proteomes" id="UP000307378">
    <property type="component" value="Unassembled WGS sequence"/>
</dbReference>
<evidence type="ECO:0000313" key="12">
    <source>
        <dbReference type="EMBL" id="THV33785.1"/>
    </source>
</evidence>
<comment type="subcellular location">
    <subcellularLocation>
        <location evidence="10">Cell inner membrane</location>
    </subcellularLocation>
    <subcellularLocation>
        <location evidence="2">Cell membrane</location>
        <topology evidence="2">Single-pass membrane protein</topology>
    </subcellularLocation>
</comment>
<accession>A0A4S8PV31</accession>
<keyword evidence="12" id="KW-0966">Cell projection</keyword>
<proteinExistence type="inferred from homology"/>
<dbReference type="GO" id="GO:0009425">
    <property type="term" value="C:bacterial-type flagellum basal body"/>
    <property type="evidence" value="ECO:0007669"/>
    <property type="project" value="InterPro"/>
</dbReference>
<keyword evidence="7 10" id="KW-0283">Flagellar rotation</keyword>
<dbReference type="Pfam" id="PF03748">
    <property type="entry name" value="FliL"/>
    <property type="match status" value="1"/>
</dbReference>
<feature type="region of interest" description="Disordered" evidence="11">
    <location>
        <begin position="52"/>
        <end position="76"/>
    </location>
</feature>
<name>A0A4S8PV31_9HYPH</name>
<keyword evidence="5 10" id="KW-0145">Chemotaxis</keyword>
<keyword evidence="6 10" id="KW-0812">Transmembrane</keyword>
<evidence type="ECO:0000256" key="10">
    <source>
        <dbReference type="RuleBase" id="RU364125"/>
    </source>
</evidence>
<keyword evidence="4" id="KW-1003">Cell membrane</keyword>
<dbReference type="EMBL" id="STGU01000010">
    <property type="protein sequence ID" value="THV33785.1"/>
    <property type="molecule type" value="Genomic_DNA"/>
</dbReference>
<feature type="transmembrane region" description="Helical" evidence="10">
    <location>
        <begin position="15"/>
        <end position="36"/>
    </location>
</feature>
<evidence type="ECO:0000256" key="7">
    <source>
        <dbReference type="ARBA" id="ARBA00022779"/>
    </source>
</evidence>
<keyword evidence="9 10" id="KW-0472">Membrane</keyword>
<evidence type="ECO:0000256" key="6">
    <source>
        <dbReference type="ARBA" id="ARBA00022692"/>
    </source>
</evidence>
<evidence type="ECO:0000256" key="8">
    <source>
        <dbReference type="ARBA" id="ARBA00022989"/>
    </source>
</evidence>
<evidence type="ECO:0000256" key="4">
    <source>
        <dbReference type="ARBA" id="ARBA00022475"/>
    </source>
</evidence>